<sequence>MGTRASMIKSDYDAALRNYAREKVFMEAARIVCTISETTGRKFSLIWTPPHSALPGNEKAHEASRAFCNQAERKSEEVPFDTGGRIVSGHITK</sequence>
<evidence type="ECO:0000313" key="2">
    <source>
        <dbReference type="Proteomes" id="UP000821853"/>
    </source>
</evidence>
<dbReference type="Proteomes" id="UP000821853">
    <property type="component" value="Chromosome 9"/>
</dbReference>
<keyword evidence="2" id="KW-1185">Reference proteome</keyword>
<dbReference type="AlphaFoldDB" id="A0A9J6H5J9"/>
<dbReference type="VEuPathDB" id="VectorBase:HLOH_061438"/>
<gene>
    <name evidence="1" type="ORF">HPB48_016518</name>
</gene>
<protein>
    <recommendedName>
        <fullName evidence="3">RNase H type-1 domain-containing protein</fullName>
    </recommendedName>
</protein>
<name>A0A9J6H5J9_HAELO</name>
<organism evidence="1 2">
    <name type="scientific">Haemaphysalis longicornis</name>
    <name type="common">Bush tick</name>
    <dbReference type="NCBI Taxonomy" id="44386"/>
    <lineage>
        <taxon>Eukaryota</taxon>
        <taxon>Metazoa</taxon>
        <taxon>Ecdysozoa</taxon>
        <taxon>Arthropoda</taxon>
        <taxon>Chelicerata</taxon>
        <taxon>Arachnida</taxon>
        <taxon>Acari</taxon>
        <taxon>Parasitiformes</taxon>
        <taxon>Ixodida</taxon>
        <taxon>Ixodoidea</taxon>
        <taxon>Ixodidae</taxon>
        <taxon>Haemaphysalinae</taxon>
        <taxon>Haemaphysalis</taxon>
    </lineage>
</organism>
<dbReference type="EMBL" id="JABSTR010000011">
    <property type="protein sequence ID" value="KAH9382071.1"/>
    <property type="molecule type" value="Genomic_DNA"/>
</dbReference>
<proteinExistence type="predicted"/>
<evidence type="ECO:0008006" key="3">
    <source>
        <dbReference type="Google" id="ProtNLM"/>
    </source>
</evidence>
<comment type="caution">
    <text evidence="1">The sequence shown here is derived from an EMBL/GenBank/DDBJ whole genome shotgun (WGS) entry which is preliminary data.</text>
</comment>
<reference evidence="1 2" key="1">
    <citation type="journal article" date="2020" name="Cell">
        <title>Large-Scale Comparative Analyses of Tick Genomes Elucidate Their Genetic Diversity and Vector Capacities.</title>
        <authorList>
            <consortium name="Tick Genome and Microbiome Consortium (TIGMIC)"/>
            <person name="Jia N."/>
            <person name="Wang J."/>
            <person name="Shi W."/>
            <person name="Du L."/>
            <person name="Sun Y."/>
            <person name="Zhan W."/>
            <person name="Jiang J.F."/>
            <person name="Wang Q."/>
            <person name="Zhang B."/>
            <person name="Ji P."/>
            <person name="Bell-Sakyi L."/>
            <person name="Cui X.M."/>
            <person name="Yuan T.T."/>
            <person name="Jiang B.G."/>
            <person name="Yang W.F."/>
            <person name="Lam T.T."/>
            <person name="Chang Q.C."/>
            <person name="Ding S.J."/>
            <person name="Wang X.J."/>
            <person name="Zhu J.G."/>
            <person name="Ruan X.D."/>
            <person name="Zhao L."/>
            <person name="Wei J.T."/>
            <person name="Ye R.Z."/>
            <person name="Que T.C."/>
            <person name="Du C.H."/>
            <person name="Zhou Y.H."/>
            <person name="Cheng J.X."/>
            <person name="Dai P.F."/>
            <person name="Guo W.B."/>
            <person name="Han X.H."/>
            <person name="Huang E.J."/>
            <person name="Li L.F."/>
            <person name="Wei W."/>
            <person name="Gao Y.C."/>
            <person name="Liu J.Z."/>
            <person name="Shao H.Z."/>
            <person name="Wang X."/>
            <person name="Wang C.C."/>
            <person name="Yang T.C."/>
            <person name="Huo Q.B."/>
            <person name="Li W."/>
            <person name="Chen H.Y."/>
            <person name="Chen S.E."/>
            <person name="Zhou L.G."/>
            <person name="Ni X.B."/>
            <person name="Tian J.H."/>
            <person name="Sheng Y."/>
            <person name="Liu T."/>
            <person name="Pan Y.S."/>
            <person name="Xia L.Y."/>
            <person name="Li J."/>
            <person name="Zhao F."/>
            <person name="Cao W.C."/>
        </authorList>
    </citation>
    <scope>NUCLEOTIDE SEQUENCE [LARGE SCALE GENOMIC DNA]</scope>
    <source>
        <strain evidence="1">HaeL-2018</strain>
    </source>
</reference>
<accession>A0A9J6H5J9</accession>
<evidence type="ECO:0000313" key="1">
    <source>
        <dbReference type="EMBL" id="KAH9382071.1"/>
    </source>
</evidence>